<dbReference type="InterPro" id="IPR025365">
    <property type="entry name" value="DUF4269"/>
</dbReference>
<dbReference type="Proteomes" id="UP000294752">
    <property type="component" value="Unassembled WGS sequence"/>
</dbReference>
<comment type="caution">
    <text evidence="1">The sequence shown here is derived from an EMBL/GenBank/DDBJ whole genome shotgun (WGS) entry which is preliminary data.</text>
</comment>
<proteinExistence type="predicted"/>
<sequence length="180" mass="20344">MHASNQDKFEHIGYLRTGTLVQRNVYELLEREGLFMKLQAYTPVLAGTIPLDICIPSSDIDILCCADDLNAFQEFVQLTFASRPGFSCSRLVVNDEPTVLAIFTIEDFAIEIFAQQIPVQQQNGYMHLVKEWEILTAMGQEFKQKVIALKLSGIKTEPAFAHLLRLTGDPYEALLNYTVI</sequence>
<dbReference type="EMBL" id="SNZV01000006">
    <property type="protein sequence ID" value="TDS12490.1"/>
    <property type="molecule type" value="Genomic_DNA"/>
</dbReference>
<evidence type="ECO:0000313" key="1">
    <source>
        <dbReference type="EMBL" id="TDS12490.1"/>
    </source>
</evidence>
<organism evidence="1 2">
    <name type="scientific">Sphingobacterium paludis</name>
    <dbReference type="NCBI Taxonomy" id="1476465"/>
    <lineage>
        <taxon>Bacteria</taxon>
        <taxon>Pseudomonadati</taxon>
        <taxon>Bacteroidota</taxon>
        <taxon>Sphingobacteriia</taxon>
        <taxon>Sphingobacteriales</taxon>
        <taxon>Sphingobacteriaceae</taxon>
        <taxon>Sphingobacterium</taxon>
    </lineage>
</organism>
<gene>
    <name evidence="1" type="ORF">B0I21_106350</name>
</gene>
<dbReference type="RefSeq" id="WP_133641100.1">
    <property type="nucleotide sequence ID" value="NZ_SNZV01000006.1"/>
</dbReference>
<accession>A0A4R7CW84</accession>
<name>A0A4R7CW84_9SPHI</name>
<reference evidence="1 2" key="1">
    <citation type="submission" date="2019-03" db="EMBL/GenBank/DDBJ databases">
        <title>Genomic Encyclopedia of Type Strains, Phase III (KMG-III): the genomes of soil and plant-associated and newly described type strains.</title>
        <authorList>
            <person name="Whitman W."/>
        </authorList>
    </citation>
    <scope>NUCLEOTIDE SEQUENCE [LARGE SCALE GENOMIC DNA]</scope>
    <source>
        <strain evidence="1 2">CGMCC 1.12801</strain>
    </source>
</reference>
<dbReference type="Pfam" id="PF14091">
    <property type="entry name" value="DUF4269"/>
    <property type="match status" value="1"/>
</dbReference>
<dbReference type="AlphaFoldDB" id="A0A4R7CW84"/>
<protein>
    <submittedName>
        <fullName evidence="1">Uncharacterized protein DUF4269</fullName>
    </submittedName>
</protein>
<evidence type="ECO:0000313" key="2">
    <source>
        <dbReference type="Proteomes" id="UP000294752"/>
    </source>
</evidence>
<dbReference type="OrthoDB" id="6402248at2"/>
<keyword evidence="2" id="KW-1185">Reference proteome</keyword>